<proteinExistence type="predicted"/>
<evidence type="ECO:0000256" key="3">
    <source>
        <dbReference type="ARBA" id="ARBA00022723"/>
    </source>
</evidence>
<gene>
    <name evidence="8" type="ORF">DFR71_2497</name>
</gene>
<keyword evidence="7" id="KW-0003">3Fe-4S</keyword>
<evidence type="ECO:0000256" key="5">
    <source>
        <dbReference type="ARBA" id="ARBA00023004"/>
    </source>
</evidence>
<evidence type="ECO:0000256" key="2">
    <source>
        <dbReference type="ARBA" id="ARBA00022448"/>
    </source>
</evidence>
<name>A0A4R1FNU2_9NOCA</name>
<dbReference type="GO" id="GO:0051538">
    <property type="term" value="F:3 iron, 4 sulfur cluster binding"/>
    <property type="evidence" value="ECO:0007669"/>
    <property type="project" value="UniProtKB-KW"/>
</dbReference>
<dbReference type="OrthoDB" id="3215519at2"/>
<dbReference type="EMBL" id="SMFR01000002">
    <property type="protein sequence ID" value="TCJ96467.1"/>
    <property type="molecule type" value="Genomic_DNA"/>
</dbReference>
<dbReference type="InterPro" id="IPR051269">
    <property type="entry name" value="Fe-S_cluster_ET"/>
</dbReference>
<dbReference type="Proteomes" id="UP000294856">
    <property type="component" value="Unassembled WGS sequence"/>
</dbReference>
<keyword evidence="6" id="KW-0411">Iron-sulfur</keyword>
<keyword evidence="4" id="KW-0249">Electron transport</keyword>
<evidence type="ECO:0000256" key="7">
    <source>
        <dbReference type="ARBA" id="ARBA00023291"/>
    </source>
</evidence>
<dbReference type="AlphaFoldDB" id="A0A4R1FNU2"/>
<dbReference type="GO" id="GO:0046872">
    <property type="term" value="F:metal ion binding"/>
    <property type="evidence" value="ECO:0007669"/>
    <property type="project" value="UniProtKB-KW"/>
</dbReference>
<reference evidence="8 9" key="1">
    <citation type="submission" date="2019-03" db="EMBL/GenBank/DDBJ databases">
        <title>Genomic Encyclopedia of Type Strains, Phase IV (KMG-IV): sequencing the most valuable type-strain genomes for metagenomic binning, comparative biology and taxonomic classification.</title>
        <authorList>
            <person name="Goeker M."/>
        </authorList>
    </citation>
    <scope>NUCLEOTIDE SEQUENCE [LARGE SCALE GENOMIC DNA]</scope>
    <source>
        <strain evidence="8 9">DSM 44684</strain>
    </source>
</reference>
<comment type="caution">
    <text evidence="8">The sequence shown here is derived from an EMBL/GenBank/DDBJ whole genome shotgun (WGS) entry which is preliminary data.</text>
</comment>
<comment type="cofactor">
    <cofactor evidence="1">
        <name>[3Fe-4S] cluster</name>
        <dbReference type="ChEBI" id="CHEBI:21137"/>
    </cofactor>
</comment>
<dbReference type="STRING" id="1210063.GCA_001612665_00158"/>
<keyword evidence="9" id="KW-1185">Reference proteome</keyword>
<dbReference type="Gene3D" id="3.30.70.20">
    <property type="match status" value="1"/>
</dbReference>
<organism evidence="8 9">
    <name type="scientific">Nocardia alba</name>
    <dbReference type="NCBI Taxonomy" id="225051"/>
    <lineage>
        <taxon>Bacteria</taxon>
        <taxon>Bacillati</taxon>
        <taxon>Actinomycetota</taxon>
        <taxon>Actinomycetes</taxon>
        <taxon>Mycobacteriales</taxon>
        <taxon>Nocardiaceae</taxon>
        <taxon>Nocardia</taxon>
    </lineage>
</organism>
<evidence type="ECO:0000256" key="1">
    <source>
        <dbReference type="ARBA" id="ARBA00001927"/>
    </source>
</evidence>
<keyword evidence="3" id="KW-0479">Metal-binding</keyword>
<evidence type="ECO:0000256" key="4">
    <source>
        <dbReference type="ARBA" id="ARBA00022982"/>
    </source>
</evidence>
<protein>
    <submittedName>
        <fullName evidence="8">Ferredoxin</fullName>
    </submittedName>
</protein>
<evidence type="ECO:0000256" key="6">
    <source>
        <dbReference type="ARBA" id="ARBA00023014"/>
    </source>
</evidence>
<dbReference type="RefSeq" id="WP_067444696.1">
    <property type="nucleotide sequence ID" value="NZ_SMFR01000002.1"/>
</dbReference>
<sequence>MRVSVDGTKCEGHALCAGIAPTVFEVNAEDLAVVVDEYPGGATESEVRSAASACPTMAIALGES</sequence>
<dbReference type="SUPFAM" id="SSF54862">
    <property type="entry name" value="4Fe-4S ferredoxins"/>
    <property type="match status" value="1"/>
</dbReference>
<keyword evidence="5" id="KW-0408">Iron</keyword>
<evidence type="ECO:0000313" key="9">
    <source>
        <dbReference type="Proteomes" id="UP000294856"/>
    </source>
</evidence>
<evidence type="ECO:0000313" key="8">
    <source>
        <dbReference type="EMBL" id="TCJ96467.1"/>
    </source>
</evidence>
<accession>A0A4R1FNU2</accession>
<dbReference type="PANTHER" id="PTHR36923">
    <property type="entry name" value="FERREDOXIN"/>
    <property type="match status" value="1"/>
</dbReference>
<keyword evidence="2" id="KW-0813">Transport</keyword>
<dbReference type="Pfam" id="PF13370">
    <property type="entry name" value="Fer4_13"/>
    <property type="match status" value="1"/>
</dbReference>
<dbReference type="PANTHER" id="PTHR36923:SF3">
    <property type="entry name" value="FERREDOXIN"/>
    <property type="match status" value="1"/>
</dbReference>